<dbReference type="Pfam" id="PF01886">
    <property type="entry name" value="DUF61"/>
    <property type="match status" value="1"/>
</dbReference>
<dbReference type="GeneID" id="24793997"/>
<name>A0A075WA51_ARCFL</name>
<sequence length="134" mass="15982">MDEKTLAKMIEAVNKHMPEKTRSLAEMLKEKDPTIRAKDGNEYYIEKRELEFIAQHVDELDWPRFRIPVILEMNDIGGERVIYVRDKLHAEFIKRAFGFDRVLNGILTLYMYELPQIRRKLRTASQVIFRISLK</sequence>
<dbReference type="PIRSF" id="PIRSF005264">
    <property type="entry name" value="UCP005264"/>
    <property type="match status" value="1"/>
</dbReference>
<evidence type="ECO:0000256" key="1">
    <source>
        <dbReference type="HAMAP-Rule" id="MF_00585"/>
    </source>
</evidence>
<dbReference type="Proteomes" id="UP000028501">
    <property type="component" value="Chromosome"/>
</dbReference>
<dbReference type="InterPro" id="IPR002746">
    <property type="entry name" value="UPF0216"/>
</dbReference>
<proteinExistence type="inferred from homology"/>
<gene>
    <name evidence="2" type="ORF">AFULGI_00004660</name>
</gene>
<dbReference type="SMR" id="A0A075WA51"/>
<dbReference type="KEGG" id="afg:AFULGI_00004660"/>
<dbReference type="HAMAP" id="MF_00585">
    <property type="entry name" value="UPF0216"/>
    <property type="match status" value="1"/>
</dbReference>
<comment type="similarity">
    <text evidence="1">Belongs to the UPF0216 family.</text>
</comment>
<dbReference type="AlphaFoldDB" id="A0A075WA51"/>
<protein>
    <recommendedName>
        <fullName evidence="1">UPF0216 protein AFULGI_00004660</fullName>
    </recommendedName>
</protein>
<dbReference type="EMBL" id="CP006577">
    <property type="protein sequence ID" value="AIG97275.1"/>
    <property type="molecule type" value="Genomic_DNA"/>
</dbReference>
<organism evidence="2 3">
    <name type="scientific">Archaeoglobus fulgidus DSM 8774</name>
    <dbReference type="NCBI Taxonomy" id="1344584"/>
    <lineage>
        <taxon>Archaea</taxon>
        <taxon>Methanobacteriati</taxon>
        <taxon>Methanobacteriota</taxon>
        <taxon>Archaeoglobi</taxon>
        <taxon>Archaeoglobales</taxon>
        <taxon>Archaeoglobaceae</taxon>
        <taxon>Archaeoglobus</taxon>
    </lineage>
</organism>
<accession>A0A075WA51</accession>
<evidence type="ECO:0000313" key="2">
    <source>
        <dbReference type="EMBL" id="AIG97275.1"/>
    </source>
</evidence>
<reference evidence="2 3" key="1">
    <citation type="submission" date="2013-07" db="EMBL/GenBank/DDBJ databases">
        <title>Genome of Archaeoglobus fulgidus.</title>
        <authorList>
            <person name="Fiebig A."/>
            <person name="Birkeland N.-K."/>
        </authorList>
    </citation>
    <scope>NUCLEOTIDE SEQUENCE [LARGE SCALE GENOMIC DNA]</scope>
    <source>
        <strain evidence="2 3">DSM 8774</strain>
    </source>
</reference>
<evidence type="ECO:0000313" key="3">
    <source>
        <dbReference type="Proteomes" id="UP000028501"/>
    </source>
</evidence>
<dbReference type="NCBIfam" id="NF003153">
    <property type="entry name" value="PRK04115.1"/>
    <property type="match status" value="1"/>
</dbReference>
<dbReference type="RefSeq" id="WP_010877967.1">
    <property type="nucleotide sequence ID" value="NZ_CP006577.1"/>
</dbReference>
<dbReference type="HOGENOM" id="CLU_146474_0_0_2"/>